<dbReference type="Proteomes" id="UP000536441">
    <property type="component" value="Unassembled WGS sequence"/>
</dbReference>
<accession>A0A7Y6B503</accession>
<feature type="transmembrane region" description="Helical" evidence="2">
    <location>
        <begin position="358"/>
        <end position="381"/>
    </location>
</feature>
<feature type="transmembrane region" description="Helical" evidence="2">
    <location>
        <begin position="202"/>
        <end position="223"/>
    </location>
</feature>
<reference evidence="3 4" key="1">
    <citation type="submission" date="2020-05" db="EMBL/GenBank/DDBJ databases">
        <title>Genome Sequencing of Type Strains.</title>
        <authorList>
            <person name="Lemaire J.F."/>
            <person name="Inderbitzin P."/>
            <person name="Gregorio O.A."/>
            <person name="Collins S.B."/>
            <person name="Wespe N."/>
            <person name="Knight-Connoni V."/>
        </authorList>
    </citation>
    <scope>NUCLEOTIDE SEQUENCE [LARGE SCALE GENOMIC DNA]</scope>
    <source>
        <strain evidence="3 4">DSM 100049</strain>
    </source>
</reference>
<keyword evidence="2" id="KW-1133">Transmembrane helix</keyword>
<feature type="transmembrane region" description="Helical" evidence="2">
    <location>
        <begin position="68"/>
        <end position="88"/>
    </location>
</feature>
<dbReference type="SUPFAM" id="SSF53335">
    <property type="entry name" value="S-adenosyl-L-methionine-dependent methyltransferases"/>
    <property type="match status" value="1"/>
</dbReference>
<keyword evidence="2" id="KW-0812">Transmembrane</keyword>
<dbReference type="PANTHER" id="PTHR43317">
    <property type="entry name" value="THERMOSPERMINE SYNTHASE ACAULIS5"/>
    <property type="match status" value="1"/>
</dbReference>
<feature type="transmembrane region" description="Helical" evidence="2">
    <location>
        <begin position="132"/>
        <end position="148"/>
    </location>
</feature>
<feature type="transmembrane region" description="Helical" evidence="2">
    <location>
        <begin position="169"/>
        <end position="190"/>
    </location>
</feature>
<dbReference type="GO" id="GO:0006596">
    <property type="term" value="P:polyamine biosynthetic process"/>
    <property type="evidence" value="ECO:0007669"/>
    <property type="project" value="UniProtKB-KW"/>
</dbReference>
<sequence length="757" mass="81938">MFGSADLSRRPCRPIAERLIPFPVTRRIPDLAARALFVATILTGSFLLFLVQPLVARMALPRLGGAPAVWNSAMFVYQALLLGGYAYAHALGRWRPKEQAGVHILVLAVAALWLPIGLMAVDLPPDAEPALWVPWLLGLSIGPLFFAVSAQAPLIQRWFALAQPGRNPYALYAASNLGSFAGLIAYPLLVEPAMTLHGQSRLWSLGYGVLALLVVVCAARLPASSDPIADPAPTSVAPSWRRIAYWVALAAVPSGLVLATSTYITTDIVAMPLLWVLPLGLYLASFIIAFATRRGAADTLTRIAPVTLLLFGGVIMGGYPERPYSNVAVALLLLFMVSVALHTAMYRARPAVDRLTGFYLWMAVGGALGGVFAGIVAPVLFDWTYEYPLLILAAGMLIPQQFILPVIRDLWWRHPRAMLVALAVVIGLLLDLRLVGPAAWFGEERQGTVFLVIAALGFLTIGARAGFVLLLAAALVLFGGYRALSLSMERDARMRSYFGVYTVRDGPGYRELDHGSTVHGIQLRGSVARERTPTTYYAPYSGVGRAMRAAPMLYGPGARIGVVGLGTGTLACYAKPGQSWRFYEIDPVIVRIARDTGQFSYLRRCQPDPIIRIGDARIRLAAEAPASLDLLALDAFSSDAVPAHLLTREAFATYARVLSPRGLLLVHISNRFVDLEPLVAAAAREGGWKISRLSYVPTDLDREVQATASVWLALSRGARVLKALEAQGGDWTPAVAPPGLAAWTDNYSSILPFIRRF</sequence>
<dbReference type="PANTHER" id="PTHR43317:SF1">
    <property type="entry name" value="THERMOSPERMINE SYNTHASE ACAULIS5"/>
    <property type="match status" value="1"/>
</dbReference>
<evidence type="ECO:0000313" key="4">
    <source>
        <dbReference type="Proteomes" id="UP000536441"/>
    </source>
</evidence>
<organism evidence="3 4">
    <name type="scientific">Sphingomonas zeae</name>
    <dbReference type="NCBI Taxonomy" id="1646122"/>
    <lineage>
        <taxon>Bacteria</taxon>
        <taxon>Pseudomonadati</taxon>
        <taxon>Pseudomonadota</taxon>
        <taxon>Alphaproteobacteria</taxon>
        <taxon>Sphingomonadales</taxon>
        <taxon>Sphingomonadaceae</taxon>
        <taxon>Sphingomonas</taxon>
    </lineage>
</organism>
<feature type="transmembrane region" description="Helical" evidence="2">
    <location>
        <begin position="326"/>
        <end position="346"/>
    </location>
</feature>
<keyword evidence="1" id="KW-0620">Polyamine biosynthesis</keyword>
<keyword evidence="4" id="KW-1185">Reference proteome</keyword>
<comment type="caution">
    <text evidence="3">The sequence shown here is derived from an EMBL/GenBank/DDBJ whole genome shotgun (WGS) entry which is preliminary data.</text>
</comment>
<dbReference type="NCBIfam" id="NF037959">
    <property type="entry name" value="MFS_SpdSyn"/>
    <property type="match status" value="1"/>
</dbReference>
<feature type="transmembrane region" description="Helical" evidence="2">
    <location>
        <begin position="419"/>
        <end position="442"/>
    </location>
</feature>
<feature type="transmembrane region" description="Helical" evidence="2">
    <location>
        <begin position="270"/>
        <end position="291"/>
    </location>
</feature>
<evidence type="ECO:0000256" key="2">
    <source>
        <dbReference type="SAM" id="Phobius"/>
    </source>
</evidence>
<keyword evidence="2" id="KW-0472">Membrane</keyword>
<name>A0A7Y6B503_9SPHN</name>
<evidence type="ECO:0000256" key="1">
    <source>
        <dbReference type="ARBA" id="ARBA00023115"/>
    </source>
</evidence>
<evidence type="ECO:0000313" key="3">
    <source>
        <dbReference type="EMBL" id="NUU46636.1"/>
    </source>
</evidence>
<protein>
    <submittedName>
        <fullName evidence="3">Fused MFS/spermidine synthase</fullName>
    </submittedName>
</protein>
<dbReference type="EMBL" id="JABMCH010000061">
    <property type="protein sequence ID" value="NUU46636.1"/>
    <property type="molecule type" value="Genomic_DNA"/>
</dbReference>
<dbReference type="Gene3D" id="3.40.50.150">
    <property type="entry name" value="Vaccinia Virus protein VP39"/>
    <property type="match status" value="1"/>
</dbReference>
<feature type="transmembrane region" description="Helical" evidence="2">
    <location>
        <begin position="243"/>
        <end position="264"/>
    </location>
</feature>
<dbReference type="InterPro" id="IPR029063">
    <property type="entry name" value="SAM-dependent_MTases_sf"/>
</dbReference>
<feature type="transmembrane region" description="Helical" evidence="2">
    <location>
        <begin position="100"/>
        <end position="120"/>
    </location>
</feature>
<feature type="transmembrane region" description="Helical" evidence="2">
    <location>
        <begin position="303"/>
        <end position="320"/>
    </location>
</feature>
<feature type="transmembrane region" description="Helical" evidence="2">
    <location>
        <begin position="35"/>
        <end position="56"/>
    </location>
</feature>
<proteinExistence type="predicted"/>
<feature type="transmembrane region" description="Helical" evidence="2">
    <location>
        <begin position="448"/>
        <end position="481"/>
    </location>
</feature>
<gene>
    <name evidence="3" type="ORF">HP438_06570</name>
</gene>
<feature type="transmembrane region" description="Helical" evidence="2">
    <location>
        <begin position="387"/>
        <end position="407"/>
    </location>
</feature>
<dbReference type="AlphaFoldDB" id="A0A7Y6B503"/>